<name>A0A098G9S7_9GAMM</name>
<dbReference type="KEGG" id="lfa:LFA_3423"/>
<sequence length="201" mass="22419">MPSKTIEVNMSEVRFTSDENTALTTHGLTTCIAFLVQGSFWDDDEDEEIEYCGLYHWTGFDLSSTPHDQQAVNILTHFFEKLRAFAGLGATSDITIETLAFIGGEKEQRDATNKILVSGTEAEVNSLKKAVTAFNFAALHLSLSPEDISYQHFLTSGEQSISIELDISEYTVQFEETTPETQDDIKEQDDMEYSSTTMLSA</sequence>
<gene>
    <name evidence="2" type="ORF">LFA_3423</name>
</gene>
<proteinExistence type="predicted"/>
<reference evidence="3" key="1">
    <citation type="submission" date="2014-09" db="EMBL/GenBank/DDBJ databases">
        <authorList>
            <person name="Gomez-Valero L."/>
        </authorList>
    </citation>
    <scope>NUCLEOTIDE SEQUENCE [LARGE SCALE GENOMIC DNA]</scope>
    <source>
        <strain evidence="3">ATCC700992</strain>
    </source>
</reference>
<dbReference type="AlphaFoldDB" id="A0A098G9S7"/>
<feature type="compositionally biased region" description="Acidic residues" evidence="1">
    <location>
        <begin position="177"/>
        <end position="192"/>
    </location>
</feature>
<feature type="region of interest" description="Disordered" evidence="1">
    <location>
        <begin position="176"/>
        <end position="201"/>
    </location>
</feature>
<accession>A0A098G9S7</accession>
<organism evidence="2 3">
    <name type="scientific">Legionella fallonii LLAP-10</name>
    <dbReference type="NCBI Taxonomy" id="1212491"/>
    <lineage>
        <taxon>Bacteria</taxon>
        <taxon>Pseudomonadati</taxon>
        <taxon>Pseudomonadota</taxon>
        <taxon>Gammaproteobacteria</taxon>
        <taxon>Legionellales</taxon>
        <taxon>Legionellaceae</taxon>
        <taxon>Legionella</taxon>
    </lineage>
</organism>
<protein>
    <submittedName>
        <fullName evidence="2">Uncharacterized protein</fullName>
    </submittedName>
</protein>
<dbReference type="RefSeq" id="WP_045097002.1">
    <property type="nucleotide sequence ID" value="NZ_LN614827.1"/>
</dbReference>
<evidence type="ECO:0000313" key="3">
    <source>
        <dbReference type="Proteomes" id="UP000032430"/>
    </source>
</evidence>
<dbReference type="EMBL" id="LN614827">
    <property type="protein sequence ID" value="CEG58755.1"/>
    <property type="molecule type" value="Genomic_DNA"/>
</dbReference>
<dbReference type="STRING" id="1212491.LFA_3423"/>
<dbReference type="HOGENOM" id="CLU_117666_0_0_6"/>
<evidence type="ECO:0000256" key="1">
    <source>
        <dbReference type="SAM" id="MobiDB-lite"/>
    </source>
</evidence>
<dbReference type="Proteomes" id="UP000032430">
    <property type="component" value="Chromosome I"/>
</dbReference>
<keyword evidence="3" id="KW-1185">Reference proteome</keyword>
<dbReference type="OrthoDB" id="5638932at2"/>
<evidence type="ECO:0000313" key="2">
    <source>
        <dbReference type="EMBL" id="CEG58755.1"/>
    </source>
</evidence>